<feature type="signal peptide" evidence="1">
    <location>
        <begin position="1"/>
        <end position="19"/>
    </location>
</feature>
<evidence type="ECO:0000313" key="2">
    <source>
        <dbReference type="EMBL" id="KAL2794639.1"/>
    </source>
</evidence>
<keyword evidence="3" id="KW-1185">Reference proteome</keyword>
<sequence length="228" mass="24812">MSLHRTLLYLLSLTSAALSSDQDILDNPTHTSNVDTLSSYSRNLIAKTFSYGGSIPQPTSLPDTDKEPQLDSTSCSASTHCLPGDYCFVHDGSIRCCPEGLACFSIAANICYEQTVYWYEEVHVHYVDVDEDGGSGEEVAAVTEWEVESSVVQTATRVTVTASYPAEGRGEFARISREIVREAKTRVLLDEVPTRTREVTRGIRRTSGVEDTGMLGGFGDSEGQVVLG</sequence>
<dbReference type="EMBL" id="JBFTWV010000043">
    <property type="protein sequence ID" value="KAL2794639.1"/>
    <property type="molecule type" value="Genomic_DNA"/>
</dbReference>
<gene>
    <name evidence="2" type="ORF">BJX66DRAFT_337777</name>
</gene>
<reference evidence="2 3" key="1">
    <citation type="submission" date="2024-07" db="EMBL/GenBank/DDBJ databases">
        <title>Section-level genome sequencing and comparative genomics of Aspergillus sections Usti and Cavernicolus.</title>
        <authorList>
            <consortium name="Lawrence Berkeley National Laboratory"/>
            <person name="Nybo J.L."/>
            <person name="Vesth T.C."/>
            <person name="Theobald S."/>
            <person name="Frisvad J.C."/>
            <person name="Larsen T.O."/>
            <person name="Kjaerboelling I."/>
            <person name="Rothschild-Mancinelli K."/>
            <person name="Lyhne E.K."/>
            <person name="Kogle M.E."/>
            <person name="Barry K."/>
            <person name="Clum A."/>
            <person name="Na H."/>
            <person name="Ledsgaard L."/>
            <person name="Lin J."/>
            <person name="Lipzen A."/>
            <person name="Kuo A."/>
            <person name="Riley R."/>
            <person name="Mondo S."/>
            <person name="Labutti K."/>
            <person name="Haridas S."/>
            <person name="Pangalinan J."/>
            <person name="Salamov A.A."/>
            <person name="Simmons B.A."/>
            <person name="Magnuson J.K."/>
            <person name="Chen J."/>
            <person name="Drula E."/>
            <person name="Henrissat B."/>
            <person name="Wiebenga A."/>
            <person name="Lubbers R.J."/>
            <person name="Gomes A.C."/>
            <person name="Makela M.R."/>
            <person name="Stajich J."/>
            <person name="Grigoriev I.V."/>
            <person name="Mortensen U.H."/>
            <person name="De Vries R.P."/>
            <person name="Baker S.E."/>
            <person name="Andersen M.R."/>
        </authorList>
    </citation>
    <scope>NUCLEOTIDE SEQUENCE [LARGE SCALE GENOMIC DNA]</scope>
    <source>
        <strain evidence="2 3">CBS 209.92</strain>
    </source>
</reference>
<proteinExistence type="predicted"/>
<accession>A0ABR4G7I2</accession>
<evidence type="ECO:0000313" key="3">
    <source>
        <dbReference type="Proteomes" id="UP001610563"/>
    </source>
</evidence>
<dbReference type="Proteomes" id="UP001610563">
    <property type="component" value="Unassembled WGS sequence"/>
</dbReference>
<protein>
    <submittedName>
        <fullName evidence="2">Uncharacterized protein</fullName>
    </submittedName>
</protein>
<feature type="chain" id="PRO_5046499674" evidence="1">
    <location>
        <begin position="20"/>
        <end position="228"/>
    </location>
</feature>
<comment type="caution">
    <text evidence="2">The sequence shown here is derived from an EMBL/GenBank/DDBJ whole genome shotgun (WGS) entry which is preliminary data.</text>
</comment>
<keyword evidence="1" id="KW-0732">Signal</keyword>
<organism evidence="2 3">
    <name type="scientific">Aspergillus keveii</name>
    <dbReference type="NCBI Taxonomy" id="714993"/>
    <lineage>
        <taxon>Eukaryota</taxon>
        <taxon>Fungi</taxon>
        <taxon>Dikarya</taxon>
        <taxon>Ascomycota</taxon>
        <taxon>Pezizomycotina</taxon>
        <taxon>Eurotiomycetes</taxon>
        <taxon>Eurotiomycetidae</taxon>
        <taxon>Eurotiales</taxon>
        <taxon>Aspergillaceae</taxon>
        <taxon>Aspergillus</taxon>
        <taxon>Aspergillus subgen. Nidulantes</taxon>
    </lineage>
</organism>
<evidence type="ECO:0000256" key="1">
    <source>
        <dbReference type="SAM" id="SignalP"/>
    </source>
</evidence>
<name>A0ABR4G7I2_9EURO</name>